<protein>
    <recommendedName>
        <fullName evidence="10">Transcription factor domain-containing protein</fullName>
    </recommendedName>
</protein>
<evidence type="ECO:0000256" key="2">
    <source>
        <dbReference type="ARBA" id="ARBA00022723"/>
    </source>
</evidence>
<keyword evidence="9" id="KW-1185">Reference proteome</keyword>
<evidence type="ECO:0000256" key="6">
    <source>
        <dbReference type="SAM" id="Coils"/>
    </source>
</evidence>
<evidence type="ECO:0000256" key="3">
    <source>
        <dbReference type="ARBA" id="ARBA00023015"/>
    </source>
</evidence>
<feature type="coiled-coil region" evidence="6">
    <location>
        <begin position="41"/>
        <end position="68"/>
    </location>
</feature>
<dbReference type="AlphaFoldDB" id="A0A1X2GG92"/>
<evidence type="ECO:0000256" key="5">
    <source>
        <dbReference type="ARBA" id="ARBA00023242"/>
    </source>
</evidence>
<name>A0A1X2GG92_9FUNG</name>
<sequence length="811" mass="92410">MTLTTCDFPSLSPLFDRCVKFNVDCVYTILTSPSDEEYLKQIKYLEAIGQLEEQLDAMQQEMDILQLDNTNSQLSLDTTSSSLLLLSSIVTSTASNPFSSTTTVATDTRMVKRQRTAQGLVATVARYLPNPASEATSPRQQTHDRPPEKYQWDMKISKNGTMVIQTNIKSHTELLDCLCNGIRTIQQPEFVPRFWDNYRPKNPILSHVMQIYVWKRYGRSRLKGMYLSCSPKHSHQHTSPDVSPDDTHRIADVFANPSSLASLTSQIFDAYADCINLDLLNIHVPTFRRFFVTPAHERKKKGPLSTSAFTMLSSPPSSPPDPPLKPVSSALLALCAIACTTTCKHFYQAVPPHQREHLGKLFADKARALVADMFDEPTLETLATFVLLAYYKHRRSQGPDFEFLVSMAERLSPLVKEQLPAKPPVCDDQPPWATEAQGEWTLYERLDFQLSKISTIVSLHCVRRKMLRKGYADQSDRSIVNKFHDHHYPLSPAHDDSEAVRRHILYHGYLRQLNKDCHEAAHHAPADNTGEYVGIVGHMIEMSMRRWYASIPNSFKLDLPLFEYYGPDLLTSSASQQPTSRWLQLFEDAPDAIPLLSTLNIYNEYMLMAIAHISRTPADLETCEAIATYWKEHYLHVDYDFLTRQWGDKWCQRVKKMEKMLQGKIEMMQSHCLLAHDLGDDTNSSNPELANLPISTAALVTLLTSAYSGFNDPSARIAVYSALNAVQILQFLRLRHLCLFDLRVANNVWTILLRALKFGFGNKDMRTLLQANLICCLSMVRDEIHWLPNRPSMVDFVKDMEQEYKEEFGIA</sequence>
<organism evidence="8 9">
    <name type="scientific">Hesseltinella vesiculosa</name>
    <dbReference type="NCBI Taxonomy" id="101127"/>
    <lineage>
        <taxon>Eukaryota</taxon>
        <taxon>Fungi</taxon>
        <taxon>Fungi incertae sedis</taxon>
        <taxon>Mucoromycota</taxon>
        <taxon>Mucoromycotina</taxon>
        <taxon>Mucoromycetes</taxon>
        <taxon>Mucorales</taxon>
        <taxon>Cunninghamellaceae</taxon>
        <taxon>Hesseltinella</taxon>
    </lineage>
</organism>
<reference evidence="8 9" key="1">
    <citation type="submission" date="2016-07" db="EMBL/GenBank/DDBJ databases">
        <title>Pervasive Adenine N6-methylation of Active Genes in Fungi.</title>
        <authorList>
            <consortium name="DOE Joint Genome Institute"/>
            <person name="Mondo S.J."/>
            <person name="Dannebaum R.O."/>
            <person name="Kuo R.C."/>
            <person name="Labutti K."/>
            <person name="Haridas S."/>
            <person name="Kuo A."/>
            <person name="Salamov A."/>
            <person name="Ahrendt S.R."/>
            <person name="Lipzen A."/>
            <person name="Sullivan W."/>
            <person name="Andreopoulos W.B."/>
            <person name="Clum A."/>
            <person name="Lindquist E."/>
            <person name="Daum C."/>
            <person name="Ramamoorthy G.K."/>
            <person name="Gryganskyi A."/>
            <person name="Culley D."/>
            <person name="Magnuson J.K."/>
            <person name="James T.Y."/>
            <person name="O'Malley M.A."/>
            <person name="Stajich J.E."/>
            <person name="Spatafora J.W."/>
            <person name="Visel A."/>
            <person name="Grigoriev I.V."/>
        </authorList>
    </citation>
    <scope>NUCLEOTIDE SEQUENCE [LARGE SCALE GENOMIC DNA]</scope>
    <source>
        <strain evidence="8 9">NRRL 3301</strain>
    </source>
</reference>
<dbReference type="CDD" id="cd12148">
    <property type="entry name" value="fungal_TF_MHR"/>
    <property type="match status" value="1"/>
</dbReference>
<dbReference type="OrthoDB" id="4356994at2759"/>
<dbReference type="PANTHER" id="PTHR47338">
    <property type="entry name" value="ZN(II)2CYS6 TRANSCRIPTION FACTOR (EUROFUNG)-RELATED"/>
    <property type="match status" value="1"/>
</dbReference>
<evidence type="ECO:0008006" key="10">
    <source>
        <dbReference type="Google" id="ProtNLM"/>
    </source>
</evidence>
<dbReference type="STRING" id="101127.A0A1X2GG92"/>
<evidence type="ECO:0000313" key="8">
    <source>
        <dbReference type="EMBL" id="ORX53144.1"/>
    </source>
</evidence>
<evidence type="ECO:0000256" key="7">
    <source>
        <dbReference type="SAM" id="MobiDB-lite"/>
    </source>
</evidence>
<accession>A0A1X2GG92</accession>
<dbReference type="GO" id="GO:0000981">
    <property type="term" value="F:DNA-binding transcription factor activity, RNA polymerase II-specific"/>
    <property type="evidence" value="ECO:0007669"/>
    <property type="project" value="InterPro"/>
</dbReference>
<dbReference type="GO" id="GO:0046872">
    <property type="term" value="F:metal ion binding"/>
    <property type="evidence" value="ECO:0007669"/>
    <property type="project" value="UniProtKB-KW"/>
</dbReference>
<gene>
    <name evidence="8" type="ORF">DM01DRAFT_1336337</name>
</gene>
<keyword evidence="6" id="KW-0175">Coiled coil</keyword>
<keyword evidence="5" id="KW-0539">Nucleus</keyword>
<feature type="region of interest" description="Disordered" evidence="7">
    <location>
        <begin position="301"/>
        <end position="323"/>
    </location>
</feature>
<dbReference type="GO" id="GO:0005634">
    <property type="term" value="C:nucleus"/>
    <property type="evidence" value="ECO:0007669"/>
    <property type="project" value="UniProtKB-SubCell"/>
</dbReference>
<evidence type="ECO:0000256" key="1">
    <source>
        <dbReference type="ARBA" id="ARBA00004123"/>
    </source>
</evidence>
<evidence type="ECO:0000313" key="9">
    <source>
        <dbReference type="Proteomes" id="UP000242146"/>
    </source>
</evidence>
<keyword evidence="3" id="KW-0805">Transcription regulation</keyword>
<keyword evidence="2" id="KW-0479">Metal-binding</keyword>
<proteinExistence type="predicted"/>
<dbReference type="EMBL" id="MCGT01000016">
    <property type="protein sequence ID" value="ORX53144.1"/>
    <property type="molecule type" value="Genomic_DNA"/>
</dbReference>
<keyword evidence="4" id="KW-0804">Transcription</keyword>
<dbReference type="Proteomes" id="UP000242146">
    <property type="component" value="Unassembled WGS sequence"/>
</dbReference>
<comment type="caution">
    <text evidence="8">The sequence shown here is derived from an EMBL/GenBank/DDBJ whole genome shotgun (WGS) entry which is preliminary data.</text>
</comment>
<dbReference type="PANTHER" id="PTHR47338:SF5">
    <property type="entry name" value="ZN(II)2CYS6 TRANSCRIPTION FACTOR (EUROFUNG)"/>
    <property type="match status" value="1"/>
</dbReference>
<dbReference type="InterPro" id="IPR050815">
    <property type="entry name" value="TF_fung"/>
</dbReference>
<comment type="subcellular location">
    <subcellularLocation>
        <location evidence="1">Nucleus</location>
    </subcellularLocation>
</comment>
<evidence type="ECO:0000256" key="4">
    <source>
        <dbReference type="ARBA" id="ARBA00023163"/>
    </source>
</evidence>